<dbReference type="Proteomes" id="UP001291912">
    <property type="component" value="Unassembled WGS sequence"/>
</dbReference>
<reference evidence="6 7" key="1">
    <citation type="submission" date="2023-10" db="EMBL/GenBank/DDBJ databases">
        <title>Microbacterium xanthum sp. nov., isolated from seaweed.</title>
        <authorList>
            <person name="Lee S.D."/>
        </authorList>
    </citation>
    <scope>NUCLEOTIDE SEQUENCE [LARGE SCALE GENOMIC DNA]</scope>
    <source>
        <strain evidence="6 7">KCTC 19124</strain>
    </source>
</reference>
<keyword evidence="4" id="KW-0456">Lyase</keyword>
<dbReference type="Gene3D" id="3.20.20.70">
    <property type="entry name" value="Aldolase class I"/>
    <property type="match status" value="1"/>
</dbReference>
<dbReference type="RefSeq" id="WP_241747758.1">
    <property type="nucleotide sequence ID" value="NZ_BAAAPT010000001.1"/>
</dbReference>
<sequence length="220" mass="22274">MTVGTPAARSACSAHLEQMPLVAVLRASHADAYAPVVEALVDGGVRSIEITLSTPGAIASLPRLRDLVGHRAEIGVGTVTSVAAAAAAVDAGAGFVVTPVVDEAVIARCVAADVPIFAGAFSPTEIHTAWSAGATAVKVFPASTLGASYAAHLRGPFPDLRVMPSGGIGIDDIVPWLEAGAVAVSVGGPLLGDALTGGSARELAQRTRRAVDLVEKWRTR</sequence>
<dbReference type="PANTHER" id="PTHR30246:SF1">
    <property type="entry name" value="2-DEHYDRO-3-DEOXY-6-PHOSPHOGALACTONATE ALDOLASE-RELATED"/>
    <property type="match status" value="1"/>
</dbReference>
<comment type="pathway">
    <text evidence="1">Carbohydrate acid metabolism.</text>
</comment>
<dbReference type="InterPro" id="IPR000887">
    <property type="entry name" value="Aldlse_KDPG_KHG"/>
</dbReference>
<evidence type="ECO:0000256" key="4">
    <source>
        <dbReference type="ARBA" id="ARBA00023239"/>
    </source>
</evidence>
<dbReference type="CDD" id="cd00452">
    <property type="entry name" value="KDPG_aldolase"/>
    <property type="match status" value="1"/>
</dbReference>
<protein>
    <submittedName>
        <fullName evidence="6">Bifunctional 4-hydroxy-2-oxoglutarate aldolase/2-dehydro-3-deoxy-phosphogluconate aldolase</fullName>
    </submittedName>
</protein>
<organism evidence="6 7">
    <name type="scientific">Microbacterium aquimaris</name>
    <dbReference type="NCBI Taxonomy" id="459816"/>
    <lineage>
        <taxon>Bacteria</taxon>
        <taxon>Bacillati</taxon>
        <taxon>Actinomycetota</taxon>
        <taxon>Actinomycetes</taxon>
        <taxon>Micrococcales</taxon>
        <taxon>Microbacteriaceae</taxon>
        <taxon>Microbacterium</taxon>
    </lineage>
</organism>
<evidence type="ECO:0000313" key="7">
    <source>
        <dbReference type="Proteomes" id="UP001291912"/>
    </source>
</evidence>
<evidence type="ECO:0000256" key="1">
    <source>
        <dbReference type="ARBA" id="ARBA00004761"/>
    </source>
</evidence>
<comment type="similarity">
    <text evidence="2">Belongs to the KHG/KDPG aldolase family.</text>
</comment>
<comment type="caution">
    <text evidence="6">The sequence shown here is derived from an EMBL/GenBank/DDBJ whole genome shotgun (WGS) entry which is preliminary data.</text>
</comment>
<dbReference type="NCBIfam" id="TIGR01182">
    <property type="entry name" value="eda"/>
    <property type="match status" value="1"/>
</dbReference>
<name>A0ABU5N2T0_9MICO</name>
<proteinExistence type="inferred from homology"/>
<keyword evidence="5" id="KW-0119">Carbohydrate metabolism</keyword>
<comment type="subunit">
    <text evidence="3">Homotrimer.</text>
</comment>
<dbReference type="PANTHER" id="PTHR30246">
    <property type="entry name" value="2-KETO-3-DEOXY-6-PHOSPHOGLUCONATE ALDOLASE"/>
    <property type="match status" value="1"/>
</dbReference>
<evidence type="ECO:0000256" key="5">
    <source>
        <dbReference type="ARBA" id="ARBA00023277"/>
    </source>
</evidence>
<gene>
    <name evidence="6" type="ORF">R2Q92_00905</name>
</gene>
<accession>A0ABU5N2T0</accession>
<evidence type="ECO:0000313" key="6">
    <source>
        <dbReference type="EMBL" id="MDZ8160378.1"/>
    </source>
</evidence>
<evidence type="ECO:0000256" key="2">
    <source>
        <dbReference type="ARBA" id="ARBA00006906"/>
    </source>
</evidence>
<dbReference type="InterPro" id="IPR013785">
    <property type="entry name" value="Aldolase_TIM"/>
</dbReference>
<evidence type="ECO:0000256" key="3">
    <source>
        <dbReference type="ARBA" id="ARBA00011233"/>
    </source>
</evidence>
<dbReference type="Pfam" id="PF01081">
    <property type="entry name" value="Aldolase"/>
    <property type="match status" value="1"/>
</dbReference>
<dbReference type="EMBL" id="JAWJYN010000001">
    <property type="protein sequence ID" value="MDZ8160378.1"/>
    <property type="molecule type" value="Genomic_DNA"/>
</dbReference>
<dbReference type="SUPFAM" id="SSF51569">
    <property type="entry name" value="Aldolase"/>
    <property type="match status" value="1"/>
</dbReference>
<keyword evidence="7" id="KW-1185">Reference proteome</keyword>